<name>A0ABV5AVE4_9BACL</name>
<dbReference type="GO" id="GO:0032259">
    <property type="term" value="P:methylation"/>
    <property type="evidence" value="ECO:0007669"/>
    <property type="project" value="UniProtKB-KW"/>
</dbReference>
<keyword evidence="5" id="KW-0680">Restriction system</keyword>
<dbReference type="PRINTS" id="PR00105">
    <property type="entry name" value="C5METTRFRASE"/>
</dbReference>
<dbReference type="Gene3D" id="3.40.50.150">
    <property type="entry name" value="Vaccinia Virus protein VP39"/>
    <property type="match status" value="1"/>
</dbReference>
<dbReference type="GO" id="GO:0008168">
    <property type="term" value="F:methyltransferase activity"/>
    <property type="evidence" value="ECO:0007669"/>
    <property type="project" value="UniProtKB-KW"/>
</dbReference>
<evidence type="ECO:0000256" key="6">
    <source>
        <dbReference type="PROSITE-ProRule" id="PRU01016"/>
    </source>
</evidence>
<gene>
    <name evidence="7" type="ORF">ACE41H_15600</name>
</gene>
<evidence type="ECO:0000256" key="4">
    <source>
        <dbReference type="ARBA" id="ARBA00022691"/>
    </source>
</evidence>
<evidence type="ECO:0000313" key="8">
    <source>
        <dbReference type="Proteomes" id="UP001580346"/>
    </source>
</evidence>
<sequence length="586" mass="65179">MRQTKKKITSQVSWNFQPVSPESYHEGRNERFHVINNRRYNSHGQRIFRDLQLFSGIGGGSLGFKDALVEYGGETGRFENIIGIDADPGACQNYEAITGSKSVCMDLFSREQFIAFHGVEPPEGWREVTGRDLLAACGYIYPDVIFTSPPCKGFSGLLPERSAKSAKYQALNELTIRGIQLCLNAFQDDLPSLFILENVPRIRTRGKFILKRIEKLLESHGYAVSPQERRVYDAGAFGGLGATRKRFLLVARLTTKVSNFLHLPEAHPLKTIGNVLEQLPLPGDLVAGGPMHKIQKLAFKTALRLALIPAGEDWRSLKRIDYTKLRLFNMDSSVSVDIGNMELNINSENGKTNLYRVQRYDEPAGCVTGSAGPSNGGTCIADPMLKERDSRHPGVYRVVPNNEPSPCITGTRFGSGAPAYSDKRTAKEAMDLLLGCSPRAGTYGVQEWDETGKTVTGSCDVHAGTASVADPRTPNDNERGIWIIISEDGTWHRPLTTYELAMLQGFPTHLQDGRPFQLIGSKKDQKWREWIGNAVPPRAAQAIAEQMMATLMASEQNEFLMTWNEVWVSPVIQSMIYDEPVVSWVH</sequence>
<evidence type="ECO:0000256" key="2">
    <source>
        <dbReference type="ARBA" id="ARBA00022603"/>
    </source>
</evidence>
<dbReference type="EC" id="2.1.1.37" evidence="1"/>
<reference evidence="7 8" key="1">
    <citation type="submission" date="2024-09" db="EMBL/GenBank/DDBJ databases">
        <title>Paenibacillus zeirhizospherea sp. nov., isolated from surface of the maize (Zea mays) roots in a horticulture field, Hungary.</title>
        <authorList>
            <person name="Marton D."/>
            <person name="Farkas M."/>
            <person name="Bedics A."/>
            <person name="Toth E."/>
            <person name="Tancsics A."/>
            <person name="Boka K."/>
            <person name="Maroti G."/>
            <person name="Kriszt B."/>
            <person name="Cserhati M."/>
        </authorList>
    </citation>
    <scope>NUCLEOTIDE SEQUENCE [LARGE SCALE GENOMIC DNA]</scope>
    <source>
        <strain evidence="7 8">KCTC 33519</strain>
    </source>
</reference>
<comment type="caution">
    <text evidence="7">The sequence shown here is derived from an EMBL/GenBank/DDBJ whole genome shotgun (WGS) entry which is preliminary data.</text>
</comment>
<keyword evidence="4 6" id="KW-0949">S-adenosyl-L-methionine</keyword>
<dbReference type="InterPro" id="IPR050390">
    <property type="entry name" value="C5-Methyltransferase"/>
</dbReference>
<dbReference type="Gene3D" id="3.90.120.10">
    <property type="entry name" value="DNA Methylase, subunit A, domain 2"/>
    <property type="match status" value="1"/>
</dbReference>
<dbReference type="PANTHER" id="PTHR10629:SF52">
    <property type="entry name" value="DNA (CYTOSINE-5)-METHYLTRANSFERASE 1"/>
    <property type="match status" value="1"/>
</dbReference>
<dbReference type="SUPFAM" id="SSF53335">
    <property type="entry name" value="S-adenosyl-L-methionine-dependent methyltransferases"/>
    <property type="match status" value="1"/>
</dbReference>
<dbReference type="PANTHER" id="PTHR10629">
    <property type="entry name" value="CYTOSINE-SPECIFIC METHYLTRANSFERASE"/>
    <property type="match status" value="1"/>
</dbReference>
<dbReference type="Pfam" id="PF00145">
    <property type="entry name" value="DNA_methylase"/>
    <property type="match status" value="2"/>
</dbReference>
<accession>A0ABV5AVE4</accession>
<feature type="active site" evidence="6">
    <location>
        <position position="151"/>
    </location>
</feature>
<dbReference type="InterPro" id="IPR001525">
    <property type="entry name" value="C5_MeTfrase"/>
</dbReference>
<dbReference type="RefSeq" id="WP_375356346.1">
    <property type="nucleotide sequence ID" value="NZ_JBHHMI010000013.1"/>
</dbReference>
<dbReference type="InterPro" id="IPR029063">
    <property type="entry name" value="SAM-dependent_MTases_sf"/>
</dbReference>
<keyword evidence="3 6" id="KW-0808">Transferase</keyword>
<keyword evidence="2 6" id="KW-0489">Methyltransferase</keyword>
<proteinExistence type="inferred from homology"/>
<organism evidence="7 8">
    <name type="scientific">Paenibacillus enshidis</name>
    <dbReference type="NCBI Taxonomy" id="1458439"/>
    <lineage>
        <taxon>Bacteria</taxon>
        <taxon>Bacillati</taxon>
        <taxon>Bacillota</taxon>
        <taxon>Bacilli</taxon>
        <taxon>Bacillales</taxon>
        <taxon>Paenibacillaceae</taxon>
        <taxon>Paenibacillus</taxon>
    </lineage>
</organism>
<evidence type="ECO:0000256" key="1">
    <source>
        <dbReference type="ARBA" id="ARBA00011975"/>
    </source>
</evidence>
<keyword evidence="8" id="KW-1185">Reference proteome</keyword>
<protein>
    <recommendedName>
        <fullName evidence="1">DNA (cytosine-5-)-methyltransferase</fullName>
        <ecNumber evidence="1">2.1.1.37</ecNumber>
    </recommendedName>
</protein>
<evidence type="ECO:0000256" key="5">
    <source>
        <dbReference type="ARBA" id="ARBA00022747"/>
    </source>
</evidence>
<dbReference type="PROSITE" id="PS51679">
    <property type="entry name" value="SAM_MT_C5"/>
    <property type="match status" value="1"/>
</dbReference>
<comment type="similarity">
    <text evidence="6">Belongs to the class I-like SAM-binding methyltransferase superfamily. C5-methyltransferase family.</text>
</comment>
<dbReference type="EMBL" id="JBHHMI010000013">
    <property type="protein sequence ID" value="MFB5268192.1"/>
    <property type="molecule type" value="Genomic_DNA"/>
</dbReference>
<dbReference type="Proteomes" id="UP001580346">
    <property type="component" value="Unassembled WGS sequence"/>
</dbReference>
<evidence type="ECO:0000256" key="3">
    <source>
        <dbReference type="ARBA" id="ARBA00022679"/>
    </source>
</evidence>
<evidence type="ECO:0000313" key="7">
    <source>
        <dbReference type="EMBL" id="MFB5268192.1"/>
    </source>
</evidence>